<dbReference type="Gene3D" id="3.30.70.580">
    <property type="entry name" value="Pseudouridine synthase I, catalytic domain, N-terminal subdomain"/>
    <property type="match status" value="1"/>
</dbReference>
<dbReference type="InterPro" id="IPR000748">
    <property type="entry name" value="PsdUridine_synth_RsuA/RluB/E/F"/>
</dbReference>
<dbReference type="GO" id="GO:0003723">
    <property type="term" value="F:RNA binding"/>
    <property type="evidence" value="ECO:0007669"/>
    <property type="project" value="UniProtKB-KW"/>
</dbReference>
<dbReference type="Gene3D" id="3.30.70.1560">
    <property type="entry name" value="Alpha-L RNA-binding motif"/>
    <property type="match status" value="1"/>
</dbReference>
<dbReference type="OrthoDB" id="440619at2759"/>
<dbReference type="PANTHER" id="PTHR47683:SF2">
    <property type="entry name" value="RNA-BINDING S4 DOMAIN-CONTAINING PROTEIN"/>
    <property type="match status" value="1"/>
</dbReference>
<evidence type="ECO:0000313" key="6">
    <source>
        <dbReference type="Proteomes" id="UP000664859"/>
    </source>
</evidence>
<organism evidence="5 6">
    <name type="scientific">Tribonema minus</name>
    <dbReference type="NCBI Taxonomy" id="303371"/>
    <lineage>
        <taxon>Eukaryota</taxon>
        <taxon>Sar</taxon>
        <taxon>Stramenopiles</taxon>
        <taxon>Ochrophyta</taxon>
        <taxon>PX clade</taxon>
        <taxon>Xanthophyceae</taxon>
        <taxon>Tribonematales</taxon>
        <taxon>Tribonemataceae</taxon>
        <taxon>Tribonema</taxon>
    </lineage>
</organism>
<keyword evidence="6" id="KW-1185">Reference proteome</keyword>
<dbReference type="InterPro" id="IPR042092">
    <property type="entry name" value="PsdUridine_s_RsuA/RluB/E/F_cat"/>
</dbReference>
<name>A0A835YWQ3_9STRA</name>
<comment type="caution">
    <text evidence="5">The sequence shown here is derived from an EMBL/GenBank/DDBJ whole genome shotgun (WGS) entry which is preliminary data.</text>
</comment>
<dbReference type="InterPro" id="IPR050343">
    <property type="entry name" value="RsuA_PseudoU_synthase"/>
</dbReference>
<dbReference type="Pfam" id="PF00849">
    <property type="entry name" value="PseudoU_synth_2"/>
    <property type="match status" value="1"/>
</dbReference>
<evidence type="ECO:0000259" key="4">
    <source>
        <dbReference type="Pfam" id="PF00849"/>
    </source>
</evidence>
<proteinExistence type="inferred from homology"/>
<dbReference type="Proteomes" id="UP000664859">
    <property type="component" value="Unassembled WGS sequence"/>
</dbReference>
<accession>A0A835YWQ3</accession>
<dbReference type="GO" id="GO:0001522">
    <property type="term" value="P:pseudouridine synthesis"/>
    <property type="evidence" value="ECO:0007669"/>
    <property type="project" value="InterPro"/>
</dbReference>
<dbReference type="NCBIfam" id="TIGR00093">
    <property type="entry name" value="pseudouridine synthase"/>
    <property type="match status" value="1"/>
</dbReference>
<dbReference type="AlphaFoldDB" id="A0A835YWQ3"/>
<keyword evidence="3" id="KW-0694">RNA-binding</keyword>
<evidence type="ECO:0000313" key="5">
    <source>
        <dbReference type="EMBL" id="KAG5182098.1"/>
    </source>
</evidence>
<dbReference type="GO" id="GO:0006364">
    <property type="term" value="P:rRNA processing"/>
    <property type="evidence" value="ECO:0007669"/>
    <property type="project" value="UniProtKB-ARBA"/>
</dbReference>
<reference evidence="5" key="1">
    <citation type="submission" date="2021-02" db="EMBL/GenBank/DDBJ databases">
        <title>First Annotated Genome of the Yellow-green Alga Tribonema minus.</title>
        <authorList>
            <person name="Mahan K.M."/>
        </authorList>
    </citation>
    <scope>NUCLEOTIDE SEQUENCE</scope>
    <source>
        <strain evidence="5">UTEX B ZZ1240</strain>
    </source>
</reference>
<dbReference type="InterPro" id="IPR018496">
    <property type="entry name" value="PsdUridine_synth_RsuA/RluB_CS"/>
</dbReference>
<feature type="domain" description="Pseudouridine synthase RsuA/RluA-like" evidence="4">
    <location>
        <begin position="45"/>
        <end position="138"/>
    </location>
</feature>
<keyword evidence="2" id="KW-0413">Isomerase</keyword>
<dbReference type="InterPro" id="IPR020094">
    <property type="entry name" value="TruA/RsuA/RluB/E/F_N"/>
</dbReference>
<dbReference type="SUPFAM" id="SSF55120">
    <property type="entry name" value="Pseudouridine synthase"/>
    <property type="match status" value="1"/>
</dbReference>
<dbReference type="Gene3D" id="3.10.290.10">
    <property type="entry name" value="RNA-binding S4 domain"/>
    <property type="match status" value="1"/>
</dbReference>
<dbReference type="PROSITE" id="PS50889">
    <property type="entry name" value="S4"/>
    <property type="match status" value="1"/>
</dbReference>
<comment type="similarity">
    <text evidence="1">Belongs to the pseudouridine synthase RsuA family.</text>
</comment>
<dbReference type="InterPro" id="IPR020103">
    <property type="entry name" value="PsdUridine_synth_cat_dom_sf"/>
</dbReference>
<dbReference type="EMBL" id="JAFCMP010000268">
    <property type="protein sequence ID" value="KAG5182098.1"/>
    <property type="molecule type" value="Genomic_DNA"/>
</dbReference>
<sequence>MQVDRYLRKGRVSVNGTVVRGGAHKFYDTVELRVDGDVLEALPLLIAFHKPKGIVSTLSDDWDRTHLKDVLPATYLQRMHPVGRLDADSSGLLLLSSDGTLTHKLLQPKFKVEREYECLVEPAEGMPPPGDELVEKLREGVATTDGVFPGEVTNINGLKVSLIVKEGKYRMVRRMLANAGYPVVELHRTRYGDIVMDENLQPGQCAPVVGSALTWAQWLRRTCEKKLLVQGPHPRIRRRMARKAEGGAQGGAEEEGETAIETVIAQQL</sequence>
<evidence type="ECO:0000256" key="3">
    <source>
        <dbReference type="PROSITE-ProRule" id="PRU00182"/>
    </source>
</evidence>
<dbReference type="GO" id="GO:0009982">
    <property type="term" value="F:pseudouridine synthase activity"/>
    <property type="evidence" value="ECO:0007669"/>
    <property type="project" value="InterPro"/>
</dbReference>
<evidence type="ECO:0000256" key="2">
    <source>
        <dbReference type="ARBA" id="ARBA00023235"/>
    </source>
</evidence>
<dbReference type="PANTHER" id="PTHR47683">
    <property type="entry name" value="PSEUDOURIDINE SYNTHASE FAMILY PROTEIN-RELATED"/>
    <property type="match status" value="1"/>
</dbReference>
<dbReference type="InterPro" id="IPR036986">
    <property type="entry name" value="S4_RNA-bd_sf"/>
</dbReference>
<dbReference type="InterPro" id="IPR006145">
    <property type="entry name" value="PsdUridine_synth_RsuA/RluA"/>
</dbReference>
<gene>
    <name evidence="5" type="ORF">JKP88DRAFT_164944</name>
</gene>
<protein>
    <submittedName>
        <fullName evidence="5">Pseudouridine synthase</fullName>
    </submittedName>
</protein>
<dbReference type="PROSITE" id="PS01149">
    <property type="entry name" value="PSI_RSU"/>
    <property type="match status" value="1"/>
</dbReference>
<evidence type="ECO:0000256" key="1">
    <source>
        <dbReference type="ARBA" id="ARBA00008348"/>
    </source>
</evidence>